<evidence type="ECO:0000256" key="1">
    <source>
        <dbReference type="SAM" id="MobiDB-lite"/>
    </source>
</evidence>
<feature type="region of interest" description="Disordered" evidence="1">
    <location>
        <begin position="85"/>
        <end position="160"/>
    </location>
</feature>
<dbReference type="EMBL" id="JASCZI010004443">
    <property type="protein sequence ID" value="MED6117133.1"/>
    <property type="molecule type" value="Genomic_DNA"/>
</dbReference>
<comment type="caution">
    <text evidence="2">The sequence shown here is derived from an EMBL/GenBank/DDBJ whole genome shotgun (WGS) entry which is preliminary data.</text>
</comment>
<gene>
    <name evidence="2" type="ORF">PIB30_107115</name>
</gene>
<feature type="compositionally biased region" description="Basic residues" evidence="1">
    <location>
        <begin position="102"/>
        <end position="116"/>
    </location>
</feature>
<proteinExistence type="predicted"/>
<reference evidence="2 3" key="1">
    <citation type="journal article" date="2023" name="Plants (Basel)">
        <title>Bridging the Gap: Combining Genomics and Transcriptomics Approaches to Understand Stylosanthes scabra, an Orphan Legume from the Brazilian Caatinga.</title>
        <authorList>
            <person name="Ferreira-Neto J.R.C."/>
            <person name="da Silva M.D."/>
            <person name="Binneck E."/>
            <person name="de Melo N.F."/>
            <person name="da Silva R.H."/>
            <person name="de Melo A.L.T.M."/>
            <person name="Pandolfi V."/>
            <person name="Bustamante F.O."/>
            <person name="Brasileiro-Vidal A.C."/>
            <person name="Benko-Iseppon A.M."/>
        </authorList>
    </citation>
    <scope>NUCLEOTIDE SEQUENCE [LARGE SCALE GENOMIC DNA]</scope>
    <source>
        <tissue evidence="2">Leaves</tissue>
    </source>
</reference>
<name>A0ABU6QZZ2_9FABA</name>
<evidence type="ECO:0000313" key="2">
    <source>
        <dbReference type="EMBL" id="MED6117133.1"/>
    </source>
</evidence>
<organism evidence="2 3">
    <name type="scientific">Stylosanthes scabra</name>
    <dbReference type="NCBI Taxonomy" id="79078"/>
    <lineage>
        <taxon>Eukaryota</taxon>
        <taxon>Viridiplantae</taxon>
        <taxon>Streptophyta</taxon>
        <taxon>Embryophyta</taxon>
        <taxon>Tracheophyta</taxon>
        <taxon>Spermatophyta</taxon>
        <taxon>Magnoliopsida</taxon>
        <taxon>eudicotyledons</taxon>
        <taxon>Gunneridae</taxon>
        <taxon>Pentapetalae</taxon>
        <taxon>rosids</taxon>
        <taxon>fabids</taxon>
        <taxon>Fabales</taxon>
        <taxon>Fabaceae</taxon>
        <taxon>Papilionoideae</taxon>
        <taxon>50 kb inversion clade</taxon>
        <taxon>dalbergioids sensu lato</taxon>
        <taxon>Dalbergieae</taxon>
        <taxon>Pterocarpus clade</taxon>
        <taxon>Stylosanthes</taxon>
    </lineage>
</organism>
<accession>A0ABU6QZZ2</accession>
<keyword evidence="3" id="KW-1185">Reference proteome</keyword>
<dbReference type="Proteomes" id="UP001341840">
    <property type="component" value="Unassembled WGS sequence"/>
</dbReference>
<evidence type="ECO:0000313" key="3">
    <source>
        <dbReference type="Proteomes" id="UP001341840"/>
    </source>
</evidence>
<sequence>MAISTSLFGKRDSKVAGDATVGLTCPQLEVKDVVDEVACDIHGSYVLKSQNEPFRDVVIKLLRGKSDGKLKKADICAAAEAAHTEVTNTEYTRPMPLAPATKRTREKQPIRRKATRKSPPPSEPPSSSQHAGPSVETLAAASSGTKSRFKFMETPGLKQQ</sequence>
<protein>
    <submittedName>
        <fullName evidence="2">Uncharacterized protein</fullName>
    </submittedName>
</protein>